<sequence length="104" mass="11716">MTTRPRETGMAKRGGEAGVGRREVRGRRGSREQRAAHEAVTSVLSEQARLGEQARPRKFASYVCRVCNRQGHRAAGVSRIVRQYQVDVETTSRDEEDGDEFQIL</sequence>
<evidence type="ECO:0000256" key="1">
    <source>
        <dbReference type="SAM" id="MobiDB-lite"/>
    </source>
</evidence>
<dbReference type="RefSeq" id="XP_022822876.1">
    <property type="nucleotide sequence ID" value="XM_022967108.1"/>
</dbReference>
<dbReference type="KEGG" id="sliu:111353901"/>
<keyword evidence="2" id="KW-1185">Reference proteome</keyword>
<gene>
    <name evidence="3" type="primary">LOC111353901</name>
</gene>
<organism evidence="2 3">
    <name type="scientific">Spodoptera litura</name>
    <name type="common">Asian cotton leafworm</name>
    <dbReference type="NCBI Taxonomy" id="69820"/>
    <lineage>
        <taxon>Eukaryota</taxon>
        <taxon>Metazoa</taxon>
        <taxon>Ecdysozoa</taxon>
        <taxon>Arthropoda</taxon>
        <taxon>Hexapoda</taxon>
        <taxon>Insecta</taxon>
        <taxon>Pterygota</taxon>
        <taxon>Neoptera</taxon>
        <taxon>Endopterygota</taxon>
        <taxon>Lepidoptera</taxon>
        <taxon>Glossata</taxon>
        <taxon>Ditrysia</taxon>
        <taxon>Noctuoidea</taxon>
        <taxon>Noctuidae</taxon>
        <taxon>Amphipyrinae</taxon>
        <taxon>Spodoptera</taxon>
    </lineage>
</organism>
<feature type="compositionally biased region" description="Basic and acidic residues" evidence="1">
    <location>
        <begin position="1"/>
        <end position="23"/>
    </location>
</feature>
<proteinExistence type="predicted"/>
<dbReference type="OrthoDB" id="10058156at2759"/>
<accession>A0A9J7E622</accession>
<feature type="region of interest" description="Disordered" evidence="1">
    <location>
        <begin position="1"/>
        <end position="40"/>
    </location>
</feature>
<protein>
    <submittedName>
        <fullName evidence="3">Uncharacterized protein LOC111353901</fullName>
    </submittedName>
</protein>
<dbReference type="AlphaFoldDB" id="A0A9J7E622"/>
<name>A0A9J7E622_SPOLT</name>
<evidence type="ECO:0000313" key="3">
    <source>
        <dbReference type="RefSeq" id="XP_022822876.1"/>
    </source>
</evidence>
<evidence type="ECO:0000313" key="2">
    <source>
        <dbReference type="Proteomes" id="UP000301870"/>
    </source>
</evidence>
<dbReference type="GeneID" id="111353901"/>
<dbReference type="Proteomes" id="UP000301870">
    <property type="component" value="Chromosome 17"/>
</dbReference>
<reference evidence="3" key="1">
    <citation type="submission" date="2025-08" db="UniProtKB">
        <authorList>
            <consortium name="RefSeq"/>
        </authorList>
    </citation>
    <scope>IDENTIFICATION</scope>
    <source>
        <strain evidence="3">Ishihara</strain>
        <tissue evidence="3">Whole body</tissue>
    </source>
</reference>